<accession>A0ABV9HVP0</accession>
<keyword evidence="1" id="KW-0732">Signal</keyword>
<dbReference type="RefSeq" id="WP_379977824.1">
    <property type="nucleotide sequence ID" value="NZ_JBHSFV010000003.1"/>
</dbReference>
<reference evidence="3" key="1">
    <citation type="journal article" date="2019" name="Int. J. Syst. Evol. Microbiol.">
        <title>The Global Catalogue of Microorganisms (GCM) 10K type strain sequencing project: providing services to taxonomists for standard genome sequencing and annotation.</title>
        <authorList>
            <consortium name="The Broad Institute Genomics Platform"/>
            <consortium name="The Broad Institute Genome Sequencing Center for Infectious Disease"/>
            <person name="Wu L."/>
            <person name="Ma J."/>
        </authorList>
    </citation>
    <scope>NUCLEOTIDE SEQUENCE [LARGE SCALE GENOMIC DNA]</scope>
    <source>
        <strain evidence="3">YJ-61-S</strain>
    </source>
</reference>
<dbReference type="Proteomes" id="UP001596043">
    <property type="component" value="Unassembled WGS sequence"/>
</dbReference>
<dbReference type="EMBL" id="JBHSFV010000003">
    <property type="protein sequence ID" value="MFC4633610.1"/>
    <property type="molecule type" value="Genomic_DNA"/>
</dbReference>
<feature type="chain" id="PRO_5046320769" description="T9SS C-terminal target domain-containing protein" evidence="1">
    <location>
        <begin position="21"/>
        <end position="402"/>
    </location>
</feature>
<evidence type="ECO:0000313" key="3">
    <source>
        <dbReference type="Proteomes" id="UP001596043"/>
    </source>
</evidence>
<feature type="signal peptide" evidence="1">
    <location>
        <begin position="1"/>
        <end position="20"/>
    </location>
</feature>
<evidence type="ECO:0000256" key="1">
    <source>
        <dbReference type="SAM" id="SignalP"/>
    </source>
</evidence>
<name>A0ABV9HVP0_9FLAO</name>
<proteinExistence type="predicted"/>
<keyword evidence="3" id="KW-1185">Reference proteome</keyword>
<sequence>MKTLANTIIMLMLCITTSFANSFKNGVYTSDHGNIHLISSRSGSKAVGLYNTKGHILVSSFTISGRATVFTGSFSNSTSKGKVAFTQINNKKWDGDWKYDSNNLPPNSWNGSWDGNFLNDTKLNGLYLWNTFETDLGTMELIHNESGKVGGFLYADGKEYYIYGRVGGAPNDLKFSGFITKNEDQINTSGPYTLTFDWKNGMYGKATIPGQSQKTFRGATHRKKLKITLISIKNYENMGLMHGEEKGKVTLNLKGSDNIGRLFDKDLYEDTRNITWKEDRNVVINEVFEHNLVYTVSGVGYYDNPQLYFNLDYKRMRSISNAQDPLADIDKIDLKPIIEYLEFKRAASSFSDAADGRKNIPGCDHTFWLGDDGGNIRMVKGYAFKQYSNNNKWGYFYFLSLE</sequence>
<evidence type="ECO:0008006" key="4">
    <source>
        <dbReference type="Google" id="ProtNLM"/>
    </source>
</evidence>
<comment type="caution">
    <text evidence="2">The sequence shown here is derived from an EMBL/GenBank/DDBJ whole genome shotgun (WGS) entry which is preliminary data.</text>
</comment>
<evidence type="ECO:0000313" key="2">
    <source>
        <dbReference type="EMBL" id="MFC4633610.1"/>
    </source>
</evidence>
<gene>
    <name evidence="2" type="ORF">ACFO3O_06805</name>
</gene>
<organism evidence="2 3">
    <name type="scientific">Dokdonia ponticola</name>
    <dbReference type="NCBI Taxonomy" id="2041041"/>
    <lineage>
        <taxon>Bacteria</taxon>
        <taxon>Pseudomonadati</taxon>
        <taxon>Bacteroidota</taxon>
        <taxon>Flavobacteriia</taxon>
        <taxon>Flavobacteriales</taxon>
        <taxon>Flavobacteriaceae</taxon>
        <taxon>Dokdonia</taxon>
    </lineage>
</organism>
<protein>
    <recommendedName>
        <fullName evidence="4">T9SS C-terminal target domain-containing protein</fullName>
    </recommendedName>
</protein>